<evidence type="ECO:0000313" key="1">
    <source>
        <dbReference type="EMBL" id="TMI87004.1"/>
    </source>
</evidence>
<name>A0A537JU62_9BACT</name>
<reference evidence="1 2" key="1">
    <citation type="journal article" date="2019" name="Nat. Microbiol.">
        <title>Mediterranean grassland soil C-N compound turnover is dependent on rainfall and depth, and is mediated by genomically divergent microorganisms.</title>
        <authorList>
            <person name="Diamond S."/>
            <person name="Andeer P.F."/>
            <person name="Li Z."/>
            <person name="Crits-Christoph A."/>
            <person name="Burstein D."/>
            <person name="Anantharaman K."/>
            <person name="Lane K.R."/>
            <person name="Thomas B.C."/>
            <person name="Pan C."/>
            <person name="Northen T.R."/>
            <person name="Banfield J.F."/>
        </authorList>
    </citation>
    <scope>NUCLEOTIDE SEQUENCE [LARGE SCALE GENOMIC DNA]</scope>
    <source>
        <strain evidence="1">NP_3</strain>
    </source>
</reference>
<accession>A0A537JU62</accession>
<dbReference type="Pfam" id="PF13552">
    <property type="entry name" value="DUF4127"/>
    <property type="match status" value="1"/>
</dbReference>
<gene>
    <name evidence="1" type="ORF">E6H00_16965</name>
</gene>
<protein>
    <submittedName>
        <fullName evidence="1">DUF4127 family protein</fullName>
    </submittedName>
</protein>
<dbReference type="InterPro" id="IPR025394">
    <property type="entry name" value="DUF4127"/>
</dbReference>
<evidence type="ECO:0000313" key="2">
    <source>
        <dbReference type="Proteomes" id="UP000318509"/>
    </source>
</evidence>
<proteinExistence type="predicted"/>
<sequence>MKAPVRIAFLPLDARPVTRGAFLALAALAGWDVATPPAALLGARRRSADVDALWRWVDTEGAEADVLIASAEVVIYGGLVPSRIGHEPLDRCLALAGRFGEARRRAPHRRLLLAASNLRLPAAPDATEEPEYWAEFGPQIFAHSYHADRYEQTGDPSSRAQAAAARAAVPQAVMADVLARRARNLTVLLSLVDQAARGDLDGLLVGQDDAAEFGLTRRDLRTVEAAIAERGAGARAWVTYGTDELAVRLLARAWLERGARTPGVRVAYAYPENREAIPRYEGQALDRTVTSHIATAGGRRVTRGEELILFVHNFPGAQEEAPHQEPYEPRSLDHFFEALRAGLEGGSTVGIADVRYSNGADRTFVRRLLDLPGASRMAAYGGWNTASNTLGMALAQSLLPSGPAGQAFTIGRFLDDWGYQAGVRQRLAAEILPRYPGAAPERLGPALEPCAEAARAWLERDYVPPLARCFGRRIQVTRVAFPWERLFEAGIEVEVT</sequence>
<dbReference type="Proteomes" id="UP000318509">
    <property type="component" value="Unassembled WGS sequence"/>
</dbReference>
<dbReference type="AlphaFoldDB" id="A0A537JU62"/>
<dbReference type="EMBL" id="VBAK01000169">
    <property type="protein sequence ID" value="TMI87004.1"/>
    <property type="molecule type" value="Genomic_DNA"/>
</dbReference>
<comment type="caution">
    <text evidence="1">The sequence shown here is derived from an EMBL/GenBank/DDBJ whole genome shotgun (WGS) entry which is preliminary data.</text>
</comment>
<organism evidence="1 2">
    <name type="scientific">Candidatus Segetimicrobium genomatis</name>
    <dbReference type="NCBI Taxonomy" id="2569760"/>
    <lineage>
        <taxon>Bacteria</taxon>
        <taxon>Bacillati</taxon>
        <taxon>Candidatus Sysuimicrobiota</taxon>
        <taxon>Candidatus Sysuimicrobiia</taxon>
        <taxon>Candidatus Sysuimicrobiales</taxon>
        <taxon>Candidatus Segetimicrobiaceae</taxon>
        <taxon>Candidatus Segetimicrobium</taxon>
    </lineage>
</organism>